<evidence type="ECO:0000256" key="5">
    <source>
        <dbReference type="ARBA" id="ARBA00014116"/>
    </source>
</evidence>
<evidence type="ECO:0000259" key="22">
    <source>
        <dbReference type="Pfam" id="PF04389"/>
    </source>
</evidence>
<dbReference type="GO" id="GO:0005764">
    <property type="term" value="C:lysosome"/>
    <property type="evidence" value="ECO:0007669"/>
    <property type="project" value="UniProtKB-SubCell"/>
</dbReference>
<comment type="subunit">
    <text evidence="19">Homodimer. The monomeric form is inactive while the homodimer is active.</text>
</comment>
<evidence type="ECO:0000256" key="16">
    <source>
        <dbReference type="ARBA" id="ARBA00023145"/>
    </source>
</evidence>
<evidence type="ECO:0000256" key="7">
    <source>
        <dbReference type="ARBA" id="ARBA00022645"/>
    </source>
</evidence>
<keyword evidence="15" id="KW-0482">Metalloprotease</keyword>
<evidence type="ECO:0000256" key="9">
    <source>
        <dbReference type="ARBA" id="ARBA00022723"/>
    </source>
</evidence>
<keyword evidence="13" id="KW-0862">Zinc</keyword>
<evidence type="ECO:0000256" key="11">
    <source>
        <dbReference type="ARBA" id="ARBA00022801"/>
    </source>
</evidence>
<evidence type="ECO:0000256" key="14">
    <source>
        <dbReference type="ARBA" id="ARBA00023034"/>
    </source>
</evidence>
<keyword evidence="17" id="KW-0325">Glycoprotein</keyword>
<protein>
    <recommendedName>
        <fullName evidence="5">Carboxypeptidase Q</fullName>
    </recommendedName>
    <alternativeName>
        <fullName evidence="20">Plasma glutamate carboxypeptidase</fullName>
    </alternativeName>
</protein>
<dbReference type="PANTHER" id="PTHR12053:SF3">
    <property type="entry name" value="CARBOXYPEPTIDASE Q"/>
    <property type="match status" value="1"/>
</dbReference>
<dbReference type="GO" id="GO:0046872">
    <property type="term" value="F:metal ion binding"/>
    <property type="evidence" value="ECO:0007669"/>
    <property type="project" value="UniProtKB-KW"/>
</dbReference>
<evidence type="ECO:0000256" key="12">
    <source>
        <dbReference type="ARBA" id="ARBA00022824"/>
    </source>
</evidence>
<dbReference type="SUPFAM" id="SSF53187">
    <property type="entry name" value="Zn-dependent exopeptidases"/>
    <property type="match status" value="1"/>
</dbReference>
<keyword evidence="24" id="KW-1185">Reference proteome</keyword>
<gene>
    <name evidence="23" type="ORF">PXH66_08915</name>
</gene>
<feature type="signal peptide" evidence="21">
    <location>
        <begin position="1"/>
        <end position="28"/>
    </location>
</feature>
<dbReference type="RefSeq" id="WP_330929684.1">
    <property type="nucleotide sequence ID" value="NZ_CP119075.1"/>
</dbReference>
<keyword evidence="16" id="KW-0865">Zymogen</keyword>
<evidence type="ECO:0000256" key="18">
    <source>
        <dbReference type="ARBA" id="ARBA00023228"/>
    </source>
</evidence>
<evidence type="ECO:0000256" key="17">
    <source>
        <dbReference type="ARBA" id="ARBA00023180"/>
    </source>
</evidence>
<feature type="chain" id="PRO_5042266640" description="Carboxypeptidase Q" evidence="21">
    <location>
        <begin position="29"/>
        <end position="473"/>
    </location>
</feature>
<reference evidence="23" key="1">
    <citation type="submission" date="2023-03" db="EMBL/GenBank/DDBJ databases">
        <title>Lomoglobus Profundus gen. nov., sp. nov., a novel member of the phylum Verrucomicrobia, isolated from deep-marine sediment of South China Sea.</title>
        <authorList>
            <person name="Ahmad T."/>
            <person name="Ishaq S.E."/>
            <person name="Wang F."/>
        </authorList>
    </citation>
    <scope>NUCLEOTIDE SEQUENCE</scope>
    <source>
        <strain evidence="23">LMO-M01</strain>
    </source>
</reference>
<name>A0AAF0CRW7_9BACT</name>
<dbReference type="InterPro" id="IPR039866">
    <property type="entry name" value="CPQ"/>
</dbReference>
<dbReference type="EMBL" id="CP119075">
    <property type="protein sequence ID" value="WED66969.1"/>
    <property type="molecule type" value="Genomic_DNA"/>
</dbReference>
<evidence type="ECO:0000256" key="21">
    <source>
        <dbReference type="SAM" id="SignalP"/>
    </source>
</evidence>
<dbReference type="Gene3D" id="3.40.630.10">
    <property type="entry name" value="Zn peptidases"/>
    <property type="match status" value="1"/>
</dbReference>
<evidence type="ECO:0000256" key="15">
    <source>
        <dbReference type="ARBA" id="ARBA00023049"/>
    </source>
</evidence>
<evidence type="ECO:0000313" key="24">
    <source>
        <dbReference type="Proteomes" id="UP001218638"/>
    </source>
</evidence>
<dbReference type="GO" id="GO:0070573">
    <property type="term" value="F:metallodipeptidase activity"/>
    <property type="evidence" value="ECO:0007669"/>
    <property type="project" value="InterPro"/>
</dbReference>
<dbReference type="Gene3D" id="3.50.30.30">
    <property type="match status" value="1"/>
</dbReference>
<evidence type="ECO:0000313" key="23">
    <source>
        <dbReference type="EMBL" id="WED66969.1"/>
    </source>
</evidence>
<evidence type="ECO:0000256" key="19">
    <source>
        <dbReference type="ARBA" id="ARBA00025833"/>
    </source>
</evidence>
<evidence type="ECO:0000256" key="13">
    <source>
        <dbReference type="ARBA" id="ARBA00022833"/>
    </source>
</evidence>
<dbReference type="AlphaFoldDB" id="A0AAF0CRW7"/>
<accession>A0AAF0CRW7</accession>
<dbReference type="InterPro" id="IPR007484">
    <property type="entry name" value="Peptidase_M28"/>
</dbReference>
<dbReference type="KEGG" id="slom:PXH66_08915"/>
<sequence length="473" mass="51000">MKRFLKHSDRRGLIVALVMAALSTPAMALTPAGAAQKVLADEAPVTFLEHLCDDHGGRLTGSAANEAALHDLEQALHDLGLTPERETFSMPGWVREEDTLRMILPVKRKMRAIGLGYIETSAAMEGAVVDLGRGGAEAFTDDMPTGAIGLFGPSASGRANDVADRAKAHGFAGLMFINREGGGQLLARTGGFHGEPLSLPIFSVTQEEGFWMRRLIARGLPVKVGLRSRSYTQPITTTNLRLRFPGKSAETIVVGAHFDSWDRGQGAMDNGLGIAQLFALARTLRGQELERSVELVWFNGEEQGLWGSRYAATEGADAERPPIVMVNLDMVGVPIAVNALGDADLMPALERWNTGRGDAALSGGVENKTWIASDHTPYQLAGVRTVTFNAPIPRESVRFYHDFGDTFDKLSSEIIRESSAVIASLVVSLADDPELPGGTRDAAATEEMFRNAKLEKRLQAVGMWPAEFGPVEP</sequence>
<dbReference type="Proteomes" id="UP001218638">
    <property type="component" value="Chromosome"/>
</dbReference>
<organism evidence="23 24">
    <name type="scientific">Synoicihabitans lomoniglobus</name>
    <dbReference type="NCBI Taxonomy" id="2909285"/>
    <lineage>
        <taxon>Bacteria</taxon>
        <taxon>Pseudomonadati</taxon>
        <taxon>Verrucomicrobiota</taxon>
        <taxon>Opitutia</taxon>
        <taxon>Opitutales</taxon>
        <taxon>Opitutaceae</taxon>
        <taxon>Synoicihabitans</taxon>
    </lineage>
</organism>
<keyword evidence="12" id="KW-0256">Endoplasmic reticulum</keyword>
<proteinExistence type="predicted"/>
<keyword evidence="9" id="KW-0479">Metal-binding</keyword>
<evidence type="ECO:0000256" key="10">
    <source>
        <dbReference type="ARBA" id="ARBA00022729"/>
    </source>
</evidence>
<feature type="domain" description="Peptidase M28" evidence="22">
    <location>
        <begin position="240"/>
        <end position="425"/>
    </location>
</feature>
<evidence type="ECO:0000256" key="8">
    <source>
        <dbReference type="ARBA" id="ARBA00022670"/>
    </source>
</evidence>
<keyword evidence="10 21" id="KW-0732">Signal</keyword>
<dbReference type="GO" id="GO:0004180">
    <property type="term" value="F:carboxypeptidase activity"/>
    <property type="evidence" value="ECO:0007669"/>
    <property type="project" value="UniProtKB-KW"/>
</dbReference>
<evidence type="ECO:0000256" key="2">
    <source>
        <dbReference type="ARBA" id="ARBA00004371"/>
    </source>
</evidence>
<evidence type="ECO:0000256" key="20">
    <source>
        <dbReference type="ARBA" id="ARBA00033328"/>
    </source>
</evidence>
<evidence type="ECO:0000256" key="6">
    <source>
        <dbReference type="ARBA" id="ARBA00022525"/>
    </source>
</evidence>
<evidence type="ECO:0000256" key="4">
    <source>
        <dbReference type="ARBA" id="ARBA00004613"/>
    </source>
</evidence>
<keyword evidence="18" id="KW-0458">Lysosome</keyword>
<evidence type="ECO:0000256" key="1">
    <source>
        <dbReference type="ARBA" id="ARBA00004240"/>
    </source>
</evidence>
<keyword evidence="6" id="KW-0964">Secreted</keyword>
<keyword evidence="11" id="KW-0378">Hydrolase</keyword>
<comment type="subcellular location">
    <subcellularLocation>
        <location evidence="1">Endoplasmic reticulum</location>
    </subcellularLocation>
    <subcellularLocation>
        <location evidence="3">Golgi apparatus</location>
    </subcellularLocation>
    <subcellularLocation>
        <location evidence="2">Lysosome</location>
    </subcellularLocation>
    <subcellularLocation>
        <location evidence="4">Secreted</location>
    </subcellularLocation>
</comment>
<keyword evidence="7" id="KW-0121">Carboxypeptidase</keyword>
<keyword evidence="8" id="KW-0645">Protease</keyword>
<dbReference type="GO" id="GO:0006508">
    <property type="term" value="P:proteolysis"/>
    <property type="evidence" value="ECO:0007669"/>
    <property type="project" value="UniProtKB-KW"/>
</dbReference>
<dbReference type="PANTHER" id="PTHR12053">
    <property type="entry name" value="PROTEASE FAMILY M28 PLASMA GLUTAMATE CARBOXYPEPTIDASE-RELATED"/>
    <property type="match status" value="1"/>
</dbReference>
<evidence type="ECO:0000256" key="3">
    <source>
        <dbReference type="ARBA" id="ARBA00004555"/>
    </source>
</evidence>
<dbReference type="Pfam" id="PF04389">
    <property type="entry name" value="Peptidase_M28"/>
    <property type="match status" value="1"/>
</dbReference>
<dbReference type="GO" id="GO:0005576">
    <property type="term" value="C:extracellular region"/>
    <property type="evidence" value="ECO:0007669"/>
    <property type="project" value="UniProtKB-SubCell"/>
</dbReference>
<keyword evidence="14" id="KW-0333">Golgi apparatus</keyword>